<dbReference type="EMBL" id="HF545616">
    <property type="protein sequence ID" value="CCO05741.1"/>
    <property type="molecule type" value="Genomic_DNA"/>
</dbReference>
<evidence type="ECO:0000313" key="5">
    <source>
        <dbReference type="Proteomes" id="UP000027600"/>
    </source>
</evidence>
<dbReference type="InterPro" id="IPR000182">
    <property type="entry name" value="GNAT_dom"/>
</dbReference>
<dbReference type="PANTHER" id="PTHR42919:SF8">
    <property type="entry name" value="N-ALPHA-ACETYLTRANSFERASE 50"/>
    <property type="match status" value="1"/>
</dbReference>
<dbReference type="PANTHER" id="PTHR42919">
    <property type="entry name" value="N-ALPHA-ACETYLTRANSFERASE"/>
    <property type="match status" value="1"/>
</dbReference>
<evidence type="ECO:0000259" key="3">
    <source>
        <dbReference type="PROSITE" id="PS51186"/>
    </source>
</evidence>
<dbReference type="SUPFAM" id="SSF55729">
    <property type="entry name" value="Acyl-CoA N-acyltransferases (Nat)"/>
    <property type="match status" value="1"/>
</dbReference>
<dbReference type="EC" id="2.3.1.-" evidence="4"/>
<evidence type="ECO:0000256" key="2">
    <source>
        <dbReference type="ARBA" id="ARBA00023315"/>
    </source>
</evidence>
<accession>A0ABP1WIU9</accession>
<dbReference type="Proteomes" id="UP000027600">
    <property type="component" value="Chromosome I"/>
</dbReference>
<gene>
    <name evidence="4" type="primary">rimI</name>
    <name evidence="4" type="ORF">RBI_I02043</name>
</gene>
<reference evidence="4 5" key="1">
    <citation type="journal article" date="2014" name="Int. J. Syst. Evol. Microbiol.">
        <title>Complete genome of a new Firmicutes species belonging to the dominant human colonic microbiota ('Ruminococcus bicirculans') reveals two chromosomes and a selective capacity to utilize plant glucans.</title>
        <authorList>
            <consortium name="NISC Comparative Sequencing Program"/>
            <person name="Wegmann U."/>
            <person name="Louis P."/>
            <person name="Goesmann A."/>
            <person name="Henrissat B."/>
            <person name="Duncan S.H."/>
            <person name="Flint H.J."/>
        </authorList>
    </citation>
    <scope>NUCLEOTIDE SEQUENCE [LARGE SCALE GENOMIC DNA]</scope>
    <source>
        <strain evidence="4 5">80/3</strain>
    </source>
</reference>
<dbReference type="InterPro" id="IPR006464">
    <property type="entry name" value="AcTrfase_RimI/Ard1"/>
</dbReference>
<keyword evidence="5" id="KW-1185">Reference proteome</keyword>
<dbReference type="Gene3D" id="3.40.630.30">
    <property type="match status" value="1"/>
</dbReference>
<evidence type="ECO:0000313" key="4">
    <source>
        <dbReference type="EMBL" id="CCO05741.1"/>
    </source>
</evidence>
<dbReference type="GO" id="GO:0016746">
    <property type="term" value="F:acyltransferase activity"/>
    <property type="evidence" value="ECO:0007669"/>
    <property type="project" value="UniProtKB-KW"/>
</dbReference>
<feature type="domain" description="N-acetyltransferase" evidence="3">
    <location>
        <begin position="4"/>
        <end position="145"/>
    </location>
</feature>
<keyword evidence="2 4" id="KW-0012">Acyltransferase</keyword>
<dbReference type="InterPro" id="IPR016181">
    <property type="entry name" value="Acyl_CoA_acyltransferase"/>
</dbReference>
<protein>
    <submittedName>
        <fullName evidence="4">Ribosomal-protein-alanine acetyltransferase</fullName>
        <ecNumber evidence="4">2.3.1.-</ecNumber>
    </submittedName>
</protein>
<keyword evidence="1 4" id="KW-0808">Transferase</keyword>
<sequence length="158" mass="17799">MADVTIVPLSEENVQLFSQTAAKILPEAWSFETYQKQLSNPDDISFLALCNGEAAGFISVWCVCGEAEINNIGVLEKFRRMGIAKALFDSAYNAAKAEKWYLEVRESNLGAIQFYEKQGFDRVGMRKDFYTAPTENAVLMALQSTENGEINDIQRFYI</sequence>
<dbReference type="NCBIfam" id="TIGR01575">
    <property type="entry name" value="rimI"/>
    <property type="match status" value="1"/>
</dbReference>
<organism evidence="4 5">
    <name type="scientific">Ruminococcus bicirculans</name>
    <name type="common">ex Wegman et al. 2014</name>
    <dbReference type="NCBI Taxonomy" id="1160721"/>
    <lineage>
        <taxon>Bacteria</taxon>
        <taxon>Bacillati</taxon>
        <taxon>Bacillota</taxon>
        <taxon>Clostridia</taxon>
        <taxon>Eubacteriales</taxon>
        <taxon>Oscillospiraceae</taxon>
        <taxon>Ruminococcus</taxon>
    </lineage>
</organism>
<dbReference type="InterPro" id="IPR051556">
    <property type="entry name" value="N-term/lysine_N-AcTrnsfr"/>
</dbReference>
<name>A0ABP1WIU9_9FIRM</name>
<evidence type="ECO:0000256" key="1">
    <source>
        <dbReference type="ARBA" id="ARBA00022679"/>
    </source>
</evidence>
<dbReference type="CDD" id="cd04301">
    <property type="entry name" value="NAT_SF"/>
    <property type="match status" value="1"/>
</dbReference>
<dbReference type="PROSITE" id="PS51186">
    <property type="entry name" value="GNAT"/>
    <property type="match status" value="1"/>
</dbReference>
<dbReference type="Pfam" id="PF00583">
    <property type="entry name" value="Acetyltransf_1"/>
    <property type="match status" value="1"/>
</dbReference>
<proteinExistence type="predicted"/>